<dbReference type="RefSeq" id="WP_023354665.1">
    <property type="nucleotide sequence ID" value="NZ_KI535368.1"/>
</dbReference>
<accession>V2Y1S0</accession>
<feature type="transmembrane region" description="Helical" evidence="1">
    <location>
        <begin position="227"/>
        <end position="251"/>
    </location>
</feature>
<feature type="transmembrane region" description="Helical" evidence="1">
    <location>
        <begin position="582"/>
        <end position="602"/>
    </location>
</feature>
<reference evidence="2 3" key="1">
    <citation type="submission" date="2013-06" db="EMBL/GenBank/DDBJ databases">
        <authorList>
            <person name="Weinstock G."/>
            <person name="Sodergren E."/>
            <person name="Clifton S."/>
            <person name="Fulton L."/>
            <person name="Fulton B."/>
            <person name="Courtney L."/>
            <person name="Fronick C."/>
            <person name="Harrison M."/>
            <person name="Strong C."/>
            <person name="Farmer C."/>
            <person name="Delahaunty K."/>
            <person name="Markovic C."/>
            <person name="Hall O."/>
            <person name="Minx P."/>
            <person name="Tomlinson C."/>
            <person name="Mitreva M."/>
            <person name="Nelson J."/>
            <person name="Hou S."/>
            <person name="Wollam A."/>
            <person name="Pepin K.H."/>
            <person name="Johnson M."/>
            <person name="Bhonagiri V."/>
            <person name="Nash W.E."/>
            <person name="Warren W."/>
            <person name="Chinwalla A."/>
            <person name="Mardis E.R."/>
            <person name="Wilson R.K."/>
        </authorList>
    </citation>
    <scope>NUCLEOTIDE SEQUENCE [LARGE SCALE GENOMIC DNA]</scope>
    <source>
        <strain evidence="2 3">ATCC 51271</strain>
    </source>
</reference>
<feature type="transmembrane region" description="Helical" evidence="1">
    <location>
        <begin position="12"/>
        <end position="31"/>
    </location>
</feature>
<keyword evidence="1" id="KW-1133">Transmembrane helix</keyword>
<feature type="transmembrane region" description="Helical" evidence="1">
    <location>
        <begin position="413"/>
        <end position="433"/>
    </location>
</feature>
<dbReference type="EMBL" id="ACIL03000013">
    <property type="protein sequence ID" value="ESL02923.1"/>
    <property type="molecule type" value="Genomic_DNA"/>
</dbReference>
<organism evidence="2 3">
    <name type="scientific">Catonella morbi ATCC 51271</name>
    <dbReference type="NCBI Taxonomy" id="592026"/>
    <lineage>
        <taxon>Bacteria</taxon>
        <taxon>Bacillati</taxon>
        <taxon>Bacillota</taxon>
        <taxon>Clostridia</taxon>
        <taxon>Lachnospirales</taxon>
        <taxon>Lachnospiraceae</taxon>
        <taxon>Catonella</taxon>
    </lineage>
</organism>
<protein>
    <recommendedName>
        <fullName evidence="4">ABC-2 family transporter protein</fullName>
    </recommendedName>
</protein>
<evidence type="ECO:0000313" key="3">
    <source>
        <dbReference type="Proteomes" id="UP000018227"/>
    </source>
</evidence>
<feature type="transmembrane region" description="Helical" evidence="1">
    <location>
        <begin position="517"/>
        <end position="540"/>
    </location>
</feature>
<sequence>MLWLEIKKNTITYAFVLAVGLMVAFTLQLLTPRTDYYYDKPLSSGEYTYFKLKEDIKYGSIIVYGGEEGNGIPVELELNDEIRDRIRNIITKINPDYKANEKMPDVNIALNDEEIIKLVREFEKTIGYRTNYHYGDKSRLYVAYKNRRFGINRTHEDGRNTIEEERADFESSLNEGLSEGYARYLMNYLGILAVLLSAIISATVFIKDRKSRISEFLYTSNRKSKEIVITRLVSVILPMLVVTLGITKIGMLPFYDSAREYGHSLSDITFIKYWLIWIVPSIIIAVTLSVFLDILFNNIFVVVGVQFILWLLSVSAFIGNYEPWRIVIRFNSFGMSKYYDSIKNAIYVNRLFMVILSILISTASVYLYDRARKGKRIRINAFNNLWKRLILGISLRKQQSINFRSRSFLSYQLDFACNINVLMSILFLTLILVGTCVGRSLTESDIKTAGESIVIYFSMFMLIPLCNIEKKNSMSEFTCVSNTAYTKIFFTRLLSGVIMTVVLITFSLYFMSTLNNVALGLWVLSICVSSLYLGLLGVIFSEVTGTDKTGYISYLGYYFFCVKEKENFKLFNVCCYTNRLKYSVISLIAGIVIMSVILFFIIKRKGLGRKLWNCR</sequence>
<feature type="transmembrane region" description="Helical" evidence="1">
    <location>
        <begin position="347"/>
        <end position="368"/>
    </location>
</feature>
<evidence type="ECO:0000256" key="1">
    <source>
        <dbReference type="SAM" id="Phobius"/>
    </source>
</evidence>
<feature type="transmembrane region" description="Helical" evidence="1">
    <location>
        <begin position="185"/>
        <end position="206"/>
    </location>
</feature>
<feature type="transmembrane region" description="Helical" evidence="1">
    <location>
        <begin position="453"/>
        <end position="468"/>
    </location>
</feature>
<feature type="transmembrane region" description="Helical" evidence="1">
    <location>
        <begin position="489"/>
        <end position="511"/>
    </location>
</feature>
<dbReference type="STRING" id="592026.GCWU0000282_001794"/>
<dbReference type="Proteomes" id="UP000018227">
    <property type="component" value="Unassembled WGS sequence"/>
</dbReference>
<evidence type="ECO:0008006" key="4">
    <source>
        <dbReference type="Google" id="ProtNLM"/>
    </source>
</evidence>
<evidence type="ECO:0000313" key="2">
    <source>
        <dbReference type="EMBL" id="ESL02923.1"/>
    </source>
</evidence>
<keyword evidence="3" id="KW-1185">Reference proteome</keyword>
<dbReference type="AlphaFoldDB" id="V2Y1S0"/>
<dbReference type="OrthoDB" id="1708273at2"/>
<dbReference type="HOGENOM" id="CLU_443910_0_0_9"/>
<feature type="transmembrane region" description="Helical" evidence="1">
    <location>
        <begin position="271"/>
        <end position="292"/>
    </location>
</feature>
<keyword evidence="1" id="KW-0472">Membrane</keyword>
<name>V2Y1S0_9FIRM</name>
<keyword evidence="1" id="KW-0812">Transmembrane</keyword>
<proteinExistence type="predicted"/>
<comment type="caution">
    <text evidence="2">The sequence shown here is derived from an EMBL/GenBank/DDBJ whole genome shotgun (WGS) entry which is preliminary data.</text>
</comment>
<dbReference type="eggNOG" id="ENOG502Z8TU">
    <property type="taxonomic scope" value="Bacteria"/>
</dbReference>
<gene>
    <name evidence="2" type="ORF">GCWU0000282_001794</name>
</gene>
<feature type="transmembrane region" description="Helical" evidence="1">
    <location>
        <begin position="299"/>
        <end position="318"/>
    </location>
</feature>